<dbReference type="InterPro" id="IPR028426">
    <property type="entry name" value="Huntingtin_fam"/>
</dbReference>
<gene>
    <name evidence="1" type="ORF">Bpfe_012962</name>
</gene>
<dbReference type="InterPro" id="IPR011989">
    <property type="entry name" value="ARM-like"/>
</dbReference>
<dbReference type="SUPFAM" id="SSF48371">
    <property type="entry name" value="ARM repeat"/>
    <property type="match status" value="1"/>
</dbReference>
<dbReference type="Proteomes" id="UP001233172">
    <property type="component" value="Unassembled WGS sequence"/>
</dbReference>
<dbReference type="InterPro" id="IPR016024">
    <property type="entry name" value="ARM-type_fold"/>
</dbReference>
<dbReference type="PANTHER" id="PTHR10170:SF10">
    <property type="entry name" value="HUNTINGTIN"/>
    <property type="match status" value="1"/>
</dbReference>
<name>A0AAD8BN49_BIOPF</name>
<organism evidence="1 2">
    <name type="scientific">Biomphalaria pfeifferi</name>
    <name type="common">Bloodfluke planorb</name>
    <name type="synonym">Freshwater snail</name>
    <dbReference type="NCBI Taxonomy" id="112525"/>
    <lineage>
        <taxon>Eukaryota</taxon>
        <taxon>Metazoa</taxon>
        <taxon>Spiralia</taxon>
        <taxon>Lophotrochozoa</taxon>
        <taxon>Mollusca</taxon>
        <taxon>Gastropoda</taxon>
        <taxon>Heterobranchia</taxon>
        <taxon>Euthyneura</taxon>
        <taxon>Panpulmonata</taxon>
        <taxon>Hygrophila</taxon>
        <taxon>Lymnaeoidea</taxon>
        <taxon>Planorbidae</taxon>
        <taxon>Biomphalaria</taxon>
    </lineage>
</organism>
<dbReference type="GO" id="GO:0005634">
    <property type="term" value="C:nucleus"/>
    <property type="evidence" value="ECO:0007669"/>
    <property type="project" value="InterPro"/>
</dbReference>
<reference evidence="1" key="1">
    <citation type="journal article" date="2023" name="PLoS Negl. Trop. Dis.">
        <title>A genome sequence for Biomphalaria pfeifferi, the major vector snail for the human-infecting parasite Schistosoma mansoni.</title>
        <authorList>
            <person name="Bu L."/>
            <person name="Lu L."/>
            <person name="Laidemitt M.R."/>
            <person name="Zhang S.M."/>
            <person name="Mutuku M."/>
            <person name="Mkoji G."/>
            <person name="Steinauer M."/>
            <person name="Loker E.S."/>
        </authorList>
    </citation>
    <scope>NUCLEOTIDE SEQUENCE</scope>
    <source>
        <strain evidence="1">KasaAsao</strain>
    </source>
</reference>
<proteinExistence type="predicted"/>
<dbReference type="PRINTS" id="PR00375">
    <property type="entry name" value="HUNTINGTIN"/>
</dbReference>
<accession>A0AAD8BN49</accession>
<dbReference type="PANTHER" id="PTHR10170">
    <property type="entry name" value="HUNTINGTON DISEASE PROTEIN"/>
    <property type="match status" value="1"/>
</dbReference>
<protein>
    <submittedName>
        <fullName evidence="1">Huntingtin</fullName>
    </submittedName>
</protein>
<keyword evidence="2" id="KW-1185">Reference proteome</keyword>
<dbReference type="AlphaFoldDB" id="A0AAD8BN49"/>
<comment type="caution">
    <text evidence="1">The sequence shown here is derived from an EMBL/GenBank/DDBJ whole genome shotgun (WGS) entry which is preliminary data.</text>
</comment>
<reference evidence="1" key="2">
    <citation type="submission" date="2023-04" db="EMBL/GenBank/DDBJ databases">
        <authorList>
            <person name="Bu L."/>
            <person name="Lu L."/>
            <person name="Laidemitt M.R."/>
            <person name="Zhang S.M."/>
            <person name="Mutuku M."/>
            <person name="Mkoji G."/>
            <person name="Steinauer M."/>
            <person name="Loker E.S."/>
        </authorList>
    </citation>
    <scope>NUCLEOTIDE SEQUENCE</scope>
    <source>
        <strain evidence="1">KasaAsao</strain>
        <tissue evidence="1">Whole Snail</tissue>
    </source>
</reference>
<evidence type="ECO:0000313" key="2">
    <source>
        <dbReference type="Proteomes" id="UP001233172"/>
    </source>
</evidence>
<dbReference type="InterPro" id="IPR048411">
    <property type="entry name" value="Htt_N_HEAT_rpt-1"/>
</dbReference>
<evidence type="ECO:0000313" key="1">
    <source>
        <dbReference type="EMBL" id="KAK0057732.1"/>
    </source>
</evidence>
<dbReference type="EMBL" id="JASAOG010000053">
    <property type="protein sequence ID" value="KAK0057732.1"/>
    <property type="molecule type" value="Genomic_DNA"/>
</dbReference>
<dbReference type="GO" id="GO:0005737">
    <property type="term" value="C:cytoplasm"/>
    <property type="evidence" value="ECO:0007669"/>
    <property type="project" value="InterPro"/>
</dbReference>
<dbReference type="Gene3D" id="1.25.10.10">
    <property type="entry name" value="Leucine-rich Repeat Variant"/>
    <property type="match status" value="2"/>
</dbReference>
<dbReference type="Pfam" id="PF20926">
    <property type="entry name" value="Htt_N-HEAT_1"/>
    <property type="match status" value="2"/>
</dbReference>
<sequence>MNMATIEKLIKAFEGLKVFQPNAQVAEDPKKKDQNVPTKKDKILHCNVVADSMCSPNMRTIADFPKFLGIAMEAFLNLCDDPEADVRMVADECLNRTIKVLLETNLGRLQVELYKELKKNGPSRSLRAALWRFADMCHLIRPQKCRPYIVNLLPVFRSMYLNFFSVLIYSHIPYIVNLLPCVARICRREEEAVQETLSTAMPKICSALMPFANDTEVKALLQSFLPNLRSSSAVCRRMSASSLALICQHSRAPLSFFNYLIGVLLGKYS</sequence>
<dbReference type="InterPro" id="IPR000091">
    <property type="entry name" value="Huntingtin"/>
</dbReference>